<dbReference type="InterPro" id="IPR036188">
    <property type="entry name" value="FAD/NAD-bd_sf"/>
</dbReference>
<accession>A0A1D8D6Q0</accession>
<keyword evidence="3" id="KW-1185">Reference proteome</keyword>
<dbReference type="SUPFAM" id="SSF51905">
    <property type="entry name" value="FAD/NAD(P)-binding domain"/>
    <property type="match status" value="1"/>
</dbReference>
<protein>
    <submittedName>
        <fullName evidence="2">FAD-dependent oxidoreductase</fullName>
    </submittedName>
</protein>
<feature type="domain" description="Amine oxidase" evidence="1">
    <location>
        <begin position="13"/>
        <end position="264"/>
    </location>
</feature>
<dbReference type="PANTHER" id="PTHR42923">
    <property type="entry name" value="PROTOPORPHYRINOGEN OXIDASE"/>
    <property type="match status" value="1"/>
</dbReference>
<proteinExistence type="predicted"/>
<gene>
    <name evidence="2" type="ORF">BIU88_10335</name>
</gene>
<evidence type="ECO:0000259" key="1">
    <source>
        <dbReference type="Pfam" id="PF01593"/>
    </source>
</evidence>
<evidence type="ECO:0000313" key="3">
    <source>
        <dbReference type="Proteomes" id="UP000095185"/>
    </source>
</evidence>
<dbReference type="Gene3D" id="3.50.50.60">
    <property type="entry name" value="FAD/NAD(P)-binding domain"/>
    <property type="match status" value="2"/>
</dbReference>
<organism evidence="2 3">
    <name type="scientific">Chlorobaculum limnaeum</name>
    <dbReference type="NCBI Taxonomy" id="274537"/>
    <lineage>
        <taxon>Bacteria</taxon>
        <taxon>Pseudomonadati</taxon>
        <taxon>Chlorobiota</taxon>
        <taxon>Chlorobiia</taxon>
        <taxon>Chlorobiales</taxon>
        <taxon>Chlorobiaceae</taxon>
        <taxon>Chlorobaculum</taxon>
    </lineage>
</organism>
<dbReference type="KEGG" id="clz:BIU88_10335"/>
<dbReference type="Proteomes" id="UP000095185">
    <property type="component" value="Chromosome"/>
</dbReference>
<name>A0A1D8D6Q0_CHLLM</name>
<dbReference type="InterPro" id="IPR050464">
    <property type="entry name" value="Zeta_carotene_desat/Oxidored"/>
</dbReference>
<dbReference type="STRING" id="274537.BIU88_10335"/>
<dbReference type="EMBL" id="CP017305">
    <property type="protein sequence ID" value="AOS84494.1"/>
    <property type="molecule type" value="Genomic_DNA"/>
</dbReference>
<dbReference type="GO" id="GO:0016491">
    <property type="term" value="F:oxidoreductase activity"/>
    <property type="evidence" value="ECO:0007669"/>
    <property type="project" value="InterPro"/>
</dbReference>
<dbReference type="Pfam" id="PF01593">
    <property type="entry name" value="Amino_oxidase"/>
    <property type="match status" value="1"/>
</dbReference>
<evidence type="ECO:0000313" key="2">
    <source>
        <dbReference type="EMBL" id="AOS84494.1"/>
    </source>
</evidence>
<sequence>MAQKEVIIIGGGISGLSMAFYCSQVGMKTTLIEKESAVGGSFSSPQFSSNGDKFWLEMGAHTCYSSYQNLLGIVEACGIADTIIPRAKVPFTLLKNGKVSSIMSGLNIFELLRHAPSIFSLKKENMSVRSYYSKIVGENNYRNTVSHFFNAVPSQPTDDFPADMMFKSREKRKDVLKNYTFKTGLQGVARAIAAQKGIEVHAGSPAQSLSHSGGRYVVKTADGKEYSGDALVIALPSAPAARLVHDTNPALADHFTKLRYAEVDSVGVVIRKSNVSLKPVAAIISPNDTFFSMVSRDTVPDDNFRGFAFHFRPGLDDNAKFKRIMEVLGISRSKIEHAIDKKNVVPSLRVGHKEWAAKTDQMLGSARNLYMTGNYYGGMAIEDCVSRSREEFDRMQISR</sequence>
<dbReference type="AlphaFoldDB" id="A0A1D8D6Q0"/>
<reference evidence="2" key="1">
    <citation type="submission" date="2016-09" db="EMBL/GenBank/DDBJ databases">
        <title>Genome sequence of Chlorobaculum limnaeum.</title>
        <authorList>
            <person name="Liu Z."/>
            <person name="Tank M."/>
            <person name="Bryant D.A."/>
        </authorList>
    </citation>
    <scope>NUCLEOTIDE SEQUENCE [LARGE SCALE GENOMIC DNA]</scope>
    <source>
        <strain evidence="2">DSM 1677</strain>
    </source>
</reference>
<dbReference type="RefSeq" id="WP_069810686.1">
    <property type="nucleotide sequence ID" value="NZ_CP017305.1"/>
</dbReference>
<dbReference type="InterPro" id="IPR002937">
    <property type="entry name" value="Amino_oxidase"/>
</dbReference>
<dbReference type="OrthoDB" id="9769600at2"/>
<dbReference type="PANTHER" id="PTHR42923:SF3">
    <property type="entry name" value="PROTOPORPHYRINOGEN OXIDASE"/>
    <property type="match status" value="1"/>
</dbReference>